<sequence length="156" mass="18076">MQELVKEVTTEGNWPLQGQVFLSLFDRYIPFAVEDEASIEYVIQCAEYMNSWSEETIESLCQACIRYCNDFREMIGEDTIEFSSPREVLELVHPTSLIVPNPDFPEPVAHLELNCDWEEEHGMEWIVRGAKVLYVGGFNGQSPWESFVPKKSWNYA</sequence>
<dbReference type="Proteomes" id="UP001371218">
    <property type="component" value="Unassembled WGS sequence"/>
</dbReference>
<dbReference type="InterPro" id="IPR054254">
    <property type="entry name" value="DUF6985"/>
</dbReference>
<organism evidence="2 3">
    <name type="scientific">Ideonella lacteola</name>
    <dbReference type="NCBI Taxonomy" id="2984193"/>
    <lineage>
        <taxon>Bacteria</taxon>
        <taxon>Pseudomonadati</taxon>
        <taxon>Pseudomonadota</taxon>
        <taxon>Betaproteobacteria</taxon>
        <taxon>Burkholderiales</taxon>
        <taxon>Sphaerotilaceae</taxon>
        <taxon>Ideonella</taxon>
    </lineage>
</organism>
<protein>
    <recommendedName>
        <fullName evidence="1">DUF6985 domain-containing protein</fullName>
    </recommendedName>
</protein>
<dbReference type="Pfam" id="PF22481">
    <property type="entry name" value="DUF6985"/>
    <property type="match status" value="1"/>
</dbReference>
<keyword evidence="3" id="KW-1185">Reference proteome</keyword>
<proteinExistence type="predicted"/>
<evidence type="ECO:0000313" key="2">
    <source>
        <dbReference type="EMBL" id="MEK8032871.1"/>
    </source>
</evidence>
<comment type="caution">
    <text evidence="2">The sequence shown here is derived from an EMBL/GenBank/DDBJ whole genome shotgun (WGS) entry which is preliminary data.</text>
</comment>
<dbReference type="RefSeq" id="WP_341427285.1">
    <property type="nucleotide sequence ID" value="NZ_JBBUTG010000012.1"/>
</dbReference>
<evidence type="ECO:0000259" key="1">
    <source>
        <dbReference type="Pfam" id="PF22481"/>
    </source>
</evidence>
<dbReference type="EMBL" id="JBBUTG010000012">
    <property type="protein sequence ID" value="MEK8032871.1"/>
    <property type="molecule type" value="Genomic_DNA"/>
</dbReference>
<reference evidence="2 3" key="1">
    <citation type="submission" date="2024-04" db="EMBL/GenBank/DDBJ databases">
        <title>Novel species of the genus Ideonella isolated from streams.</title>
        <authorList>
            <person name="Lu H."/>
        </authorList>
    </citation>
    <scope>NUCLEOTIDE SEQUENCE [LARGE SCALE GENOMIC DNA]</scope>
    <source>
        <strain evidence="2 3">DXS29W</strain>
    </source>
</reference>
<gene>
    <name evidence="2" type="ORF">AACH06_18785</name>
</gene>
<feature type="domain" description="DUF6985" evidence="1">
    <location>
        <begin position="6"/>
        <end position="140"/>
    </location>
</feature>
<name>A0ABU9BSN7_9BURK</name>
<evidence type="ECO:0000313" key="3">
    <source>
        <dbReference type="Proteomes" id="UP001371218"/>
    </source>
</evidence>
<accession>A0ABU9BSN7</accession>